<keyword evidence="3" id="KW-0813">Transport</keyword>
<dbReference type="RefSeq" id="WP_015639314.1">
    <property type="nucleotide sequence ID" value="NZ_CP053314.1"/>
</dbReference>
<evidence type="ECO:0000313" key="9">
    <source>
        <dbReference type="EMBL" id="WFR88763.1"/>
    </source>
</evidence>
<feature type="transmembrane region" description="Helical" evidence="8">
    <location>
        <begin position="7"/>
        <end position="24"/>
    </location>
</feature>
<dbReference type="Proteomes" id="UP001218104">
    <property type="component" value="Chromosome"/>
</dbReference>
<comment type="subcellular location">
    <subcellularLocation>
        <location evidence="1">Cell membrane</location>
        <topology evidence="1">Multi-pass membrane protein</topology>
    </subcellularLocation>
</comment>
<feature type="transmembrane region" description="Helical" evidence="8">
    <location>
        <begin position="166"/>
        <end position="188"/>
    </location>
</feature>
<dbReference type="PANTHER" id="PTHR21716:SF53">
    <property type="entry name" value="PERMEASE PERM-RELATED"/>
    <property type="match status" value="1"/>
</dbReference>
<evidence type="ECO:0000256" key="1">
    <source>
        <dbReference type="ARBA" id="ARBA00004651"/>
    </source>
</evidence>
<reference evidence="9" key="1">
    <citation type="submission" date="2023-04" db="EMBL/GenBank/DDBJ databases">
        <title>Genomic of Limosilactobacillus fermentum MSJK0025.</title>
        <authorList>
            <person name="Yang S."/>
        </authorList>
    </citation>
    <scope>NUCLEOTIDE SEQUENCE</scope>
    <source>
        <strain evidence="9">MSJK0025</strain>
    </source>
</reference>
<evidence type="ECO:0000256" key="2">
    <source>
        <dbReference type="ARBA" id="ARBA00009773"/>
    </source>
</evidence>
<gene>
    <name evidence="9" type="ORF">P8634_08275</name>
</gene>
<keyword evidence="5 8" id="KW-0812">Transmembrane</keyword>
<comment type="similarity">
    <text evidence="2">Belongs to the autoinducer-2 exporter (AI-2E) (TC 2.A.86) family.</text>
</comment>
<evidence type="ECO:0000313" key="10">
    <source>
        <dbReference type="Proteomes" id="UP001218104"/>
    </source>
</evidence>
<accession>A0AAJ6D0P2</accession>
<keyword evidence="4" id="KW-1003">Cell membrane</keyword>
<keyword evidence="7 8" id="KW-0472">Membrane</keyword>
<feature type="transmembrane region" description="Helical" evidence="8">
    <location>
        <begin position="77"/>
        <end position="98"/>
    </location>
</feature>
<dbReference type="PANTHER" id="PTHR21716">
    <property type="entry name" value="TRANSMEMBRANE PROTEIN"/>
    <property type="match status" value="1"/>
</dbReference>
<feature type="transmembrane region" description="Helical" evidence="8">
    <location>
        <begin position="30"/>
        <end position="56"/>
    </location>
</feature>
<evidence type="ECO:0000256" key="4">
    <source>
        <dbReference type="ARBA" id="ARBA00022475"/>
    </source>
</evidence>
<evidence type="ECO:0000256" key="5">
    <source>
        <dbReference type="ARBA" id="ARBA00022692"/>
    </source>
</evidence>
<name>A0AAJ6D0P2_LIMFE</name>
<feature type="transmembrane region" description="Helical" evidence="8">
    <location>
        <begin position="232"/>
        <end position="257"/>
    </location>
</feature>
<dbReference type="GO" id="GO:0055085">
    <property type="term" value="P:transmembrane transport"/>
    <property type="evidence" value="ECO:0007669"/>
    <property type="project" value="TreeGrafter"/>
</dbReference>
<evidence type="ECO:0000256" key="7">
    <source>
        <dbReference type="ARBA" id="ARBA00023136"/>
    </source>
</evidence>
<proteinExistence type="inferred from homology"/>
<organism evidence="9 10">
    <name type="scientific">Limosilactobacillus fermentum</name>
    <name type="common">Lactobacillus fermentum</name>
    <dbReference type="NCBI Taxonomy" id="1613"/>
    <lineage>
        <taxon>Bacteria</taxon>
        <taxon>Bacillati</taxon>
        <taxon>Bacillota</taxon>
        <taxon>Bacilli</taxon>
        <taxon>Lactobacillales</taxon>
        <taxon>Lactobacillaceae</taxon>
        <taxon>Limosilactobacillus</taxon>
    </lineage>
</organism>
<keyword evidence="6 8" id="KW-1133">Transmembrane helix</keyword>
<dbReference type="InterPro" id="IPR002549">
    <property type="entry name" value="AI-2E-like"/>
</dbReference>
<protein>
    <submittedName>
        <fullName evidence="9">AI-2E family transporter</fullName>
    </submittedName>
</protein>
<dbReference type="Pfam" id="PF01594">
    <property type="entry name" value="AI-2E_transport"/>
    <property type="match status" value="1"/>
</dbReference>
<dbReference type="GO" id="GO:0005886">
    <property type="term" value="C:plasma membrane"/>
    <property type="evidence" value="ECO:0007669"/>
    <property type="project" value="UniProtKB-SubCell"/>
</dbReference>
<dbReference type="EMBL" id="CP121468">
    <property type="protein sequence ID" value="WFR88763.1"/>
    <property type="molecule type" value="Genomic_DNA"/>
</dbReference>
<dbReference type="AlphaFoldDB" id="A0AAJ6D0P2"/>
<sequence length="369" mass="40748">MSKSYQNALFWSLELLIIAALIWVCNQINFIFTPLLIFVSVVITPLIISLFLYYMLSPIFRLLMKVKIHKWKMTRGIASLIVVLAMILIVVGGVSALIPSVMNELNQVIHWLPQAAKESQKMIQEISEHPWVRKLHLSTYYSQINDQVSKYTQHIITGITASAGTIIGTITSTIIVAITVPVMLFYMFKDGNRLVPSVQKLFPKSSQAEVGELLQKMSKTLSTYISGQAIECLFVAVATSIGYLIIGQPLAVVLGVVAGMANMIPYVGPYIGITPSLMVSIAVAPEKILWVIIVVVIVQQIDGNIIYPNIIGKTLQIHPLTIIMLLLAAGNIAGIPGMILCIPCYAVVKTVVTYLISIYHLRKNRVSNE</sequence>
<evidence type="ECO:0000256" key="8">
    <source>
        <dbReference type="SAM" id="Phobius"/>
    </source>
</evidence>
<evidence type="ECO:0000256" key="3">
    <source>
        <dbReference type="ARBA" id="ARBA00022448"/>
    </source>
</evidence>
<evidence type="ECO:0000256" key="6">
    <source>
        <dbReference type="ARBA" id="ARBA00022989"/>
    </source>
</evidence>